<sequence length="292" mass="32269">MTTPRFAISQLTTTPWPLTRDLELFAHLNADIELAEMKFDKDAGKLAEQFAQLNAHGLRPVSLQPEVRTIYPATSALEPADPAERTALIKATIDRFAPFCTGIPVITNTGALGQSGNEAEVWEGCIKHYRELADHAADQGLSIAIKPLSPPMMSRDSILYTFMQGYELVQAVARENVGLCLDLYNSWQDADLSNAIRLAGDRIFLTQLSDWQRPRSYFDRRSLGDGIIPVNRLLAAVNETGYDGPYVLEIFSSDVPGALWEDDDALEQAILRSKARFEEAWATGDALANLGI</sequence>
<evidence type="ECO:0000313" key="3">
    <source>
        <dbReference type="Proteomes" id="UP000250443"/>
    </source>
</evidence>
<dbReference type="InterPro" id="IPR036237">
    <property type="entry name" value="Xyl_isomerase-like_sf"/>
</dbReference>
<dbReference type="SUPFAM" id="SSF51658">
    <property type="entry name" value="Xylose isomerase-like"/>
    <property type="match status" value="1"/>
</dbReference>
<dbReference type="Gene3D" id="3.20.20.150">
    <property type="entry name" value="Divalent-metal-dependent TIM barrel enzymes"/>
    <property type="match status" value="1"/>
</dbReference>
<evidence type="ECO:0000313" key="2">
    <source>
        <dbReference type="EMBL" id="SPZ12389.1"/>
    </source>
</evidence>
<name>A0A2X2EVD8_PSELU</name>
<dbReference type="EC" id="1.13.11.27" evidence="2"/>
<feature type="domain" description="Xylose isomerase-like TIM barrel" evidence="1">
    <location>
        <begin position="39"/>
        <end position="263"/>
    </location>
</feature>
<keyword evidence="2" id="KW-0413">Isomerase</keyword>
<dbReference type="Proteomes" id="UP000250443">
    <property type="component" value="Unassembled WGS sequence"/>
</dbReference>
<keyword evidence="2" id="KW-0670">Pyruvate</keyword>
<organism evidence="2 3">
    <name type="scientific">Pseudomonas luteola</name>
    <dbReference type="NCBI Taxonomy" id="47886"/>
    <lineage>
        <taxon>Bacteria</taxon>
        <taxon>Pseudomonadati</taxon>
        <taxon>Pseudomonadota</taxon>
        <taxon>Gammaproteobacteria</taxon>
        <taxon>Pseudomonadales</taxon>
        <taxon>Pseudomonadaceae</taxon>
        <taxon>Pseudomonas</taxon>
    </lineage>
</organism>
<accession>A0A2X2EVD8</accession>
<keyword evidence="2" id="KW-0560">Oxidoreductase</keyword>
<dbReference type="EMBL" id="UAUF01000014">
    <property type="protein sequence ID" value="SPZ12389.1"/>
    <property type="molecule type" value="Genomic_DNA"/>
</dbReference>
<dbReference type="InterPro" id="IPR050312">
    <property type="entry name" value="IolE/XylAMocC-like"/>
</dbReference>
<dbReference type="GO" id="GO:0003868">
    <property type="term" value="F:4-hydroxyphenylpyruvate dioxygenase activity"/>
    <property type="evidence" value="ECO:0007669"/>
    <property type="project" value="UniProtKB-EC"/>
</dbReference>
<protein>
    <submittedName>
        <fullName evidence="2">4-hydroxyphenylpyruvate dioxygenase</fullName>
        <ecNumber evidence="2">1.13.11.27</ecNumber>
        <ecNumber evidence="2">5.3.99.-</ecNumber>
    </submittedName>
</protein>
<dbReference type="AlphaFoldDB" id="A0A2X2EVD8"/>
<dbReference type="PANTHER" id="PTHR12110">
    <property type="entry name" value="HYDROXYPYRUVATE ISOMERASE"/>
    <property type="match status" value="1"/>
</dbReference>
<dbReference type="InterPro" id="IPR013022">
    <property type="entry name" value="Xyl_isomerase-like_TIM-brl"/>
</dbReference>
<keyword evidence="2" id="KW-0223">Dioxygenase</keyword>
<dbReference type="GO" id="GO:0016853">
    <property type="term" value="F:isomerase activity"/>
    <property type="evidence" value="ECO:0007669"/>
    <property type="project" value="UniProtKB-KW"/>
</dbReference>
<dbReference type="RefSeq" id="WP_112297927.1">
    <property type="nucleotide sequence ID" value="NZ_UAUF01000014.1"/>
</dbReference>
<gene>
    <name evidence="2" type="primary">iolI_2</name>
    <name evidence="2" type="ORF">NCTC11842_04434</name>
</gene>
<reference evidence="2 3" key="1">
    <citation type="submission" date="2018-06" db="EMBL/GenBank/DDBJ databases">
        <authorList>
            <consortium name="Pathogen Informatics"/>
            <person name="Doyle S."/>
        </authorList>
    </citation>
    <scope>NUCLEOTIDE SEQUENCE [LARGE SCALE GENOMIC DNA]</scope>
    <source>
        <strain evidence="2 3">NCTC11842</strain>
    </source>
</reference>
<dbReference type="Pfam" id="PF01261">
    <property type="entry name" value="AP_endonuc_2"/>
    <property type="match status" value="1"/>
</dbReference>
<evidence type="ECO:0000259" key="1">
    <source>
        <dbReference type="Pfam" id="PF01261"/>
    </source>
</evidence>
<dbReference type="EC" id="5.3.99.-" evidence="2"/>
<proteinExistence type="predicted"/>